<keyword evidence="3" id="KW-0805">Transcription regulation</keyword>
<comment type="subcellular location">
    <subcellularLocation>
        <location evidence="1">Nucleus</location>
    </subcellularLocation>
</comment>
<feature type="domain" description="Myb-like" evidence="9">
    <location>
        <begin position="174"/>
        <end position="217"/>
    </location>
</feature>
<dbReference type="InterPro" id="IPR053106">
    <property type="entry name" value="Plant_Male-Germline_Reg_TFs"/>
</dbReference>
<feature type="transmembrane region" description="Helical" evidence="8">
    <location>
        <begin position="47"/>
        <end position="71"/>
    </location>
</feature>
<feature type="domain" description="HTH myb-type" evidence="10">
    <location>
        <begin position="166"/>
        <end position="221"/>
    </location>
</feature>
<dbReference type="AlphaFoldDB" id="A0A6V7QPR7"/>
<dbReference type="PANTHER" id="PTHR47996:SF3">
    <property type="entry name" value="TRANSCRIPTION FACTOR DUO1"/>
    <property type="match status" value="1"/>
</dbReference>
<evidence type="ECO:0000256" key="1">
    <source>
        <dbReference type="ARBA" id="ARBA00004123"/>
    </source>
</evidence>
<feature type="region of interest" description="Disordered" evidence="7">
    <location>
        <begin position="76"/>
        <end position="110"/>
    </location>
</feature>
<dbReference type="FunFam" id="1.10.10.60:FF:000060">
    <property type="entry name" value="MYB transcription factor"/>
    <property type="match status" value="1"/>
</dbReference>
<dbReference type="PROSITE" id="PS51294">
    <property type="entry name" value="HTH_MYB"/>
    <property type="match status" value="2"/>
</dbReference>
<dbReference type="GO" id="GO:0003677">
    <property type="term" value="F:DNA binding"/>
    <property type="evidence" value="ECO:0007669"/>
    <property type="project" value="UniProtKB-KW"/>
</dbReference>
<dbReference type="CDD" id="cd00167">
    <property type="entry name" value="SANT"/>
    <property type="match status" value="2"/>
</dbReference>
<dbReference type="Gene3D" id="1.10.10.60">
    <property type="entry name" value="Homeodomain-like"/>
    <property type="match status" value="2"/>
</dbReference>
<evidence type="ECO:0000313" key="11">
    <source>
        <dbReference type="EMBL" id="CAD1844907.1"/>
    </source>
</evidence>
<dbReference type="FunFam" id="1.10.10.60:FF:000351">
    <property type="entry name" value="Transcription factor GAMYB"/>
    <property type="match status" value="1"/>
</dbReference>
<proteinExistence type="predicted"/>
<evidence type="ECO:0000259" key="10">
    <source>
        <dbReference type="PROSITE" id="PS51294"/>
    </source>
</evidence>
<dbReference type="InterPro" id="IPR017930">
    <property type="entry name" value="Myb_dom"/>
</dbReference>
<evidence type="ECO:0000256" key="5">
    <source>
        <dbReference type="ARBA" id="ARBA00023163"/>
    </source>
</evidence>
<reference evidence="11" key="1">
    <citation type="submission" date="2020-07" db="EMBL/GenBank/DDBJ databases">
        <authorList>
            <person name="Lin J."/>
        </authorList>
    </citation>
    <scope>NUCLEOTIDE SEQUENCE</scope>
</reference>
<sequence length="410" mass="44837">MEGVEEEGGGDGRWRWWAGASSAQLAGGIAWYRRGCGESGAAMPFKAFAIATLFVGAAAAAAASAVVASGVHSISGRVGSRSCVGSSSSSTSNSRGSSSSRPRDESGGSVAATTLLRKGPWMAEEDEILLEYVRSHGPRDWSSIRSKGLLPRTGKSCRLRWVNKLKPDLKTGCKFSAEEERVVIELQAQLGNKWARIATYLPGRTDNDVKNFWSTRQKRLARILRTPLPTARSSKTHGAKAPLPNSHDHLQTFKVSSAGYTPLPKYSKSIHFPNHTPRIIKPKLSQLGNNLTHDRTRNRERIHLIEIYAALANPFDHLHYPLIDLPALPDTPDLVSGFDIDMNSIDDLTCQGDQLHHVEALSPFFGLESGDHAVKTEHWMPSDIFFDDLPPDMFDSLEPPPPPASSSSPW</sequence>
<keyword evidence="5" id="KW-0804">Transcription</keyword>
<keyword evidence="8" id="KW-1133">Transmembrane helix</keyword>
<evidence type="ECO:0000256" key="8">
    <source>
        <dbReference type="SAM" id="Phobius"/>
    </source>
</evidence>
<feature type="domain" description="Myb-like" evidence="9">
    <location>
        <begin position="113"/>
        <end position="165"/>
    </location>
</feature>
<organism evidence="11">
    <name type="scientific">Ananas comosus var. bracteatus</name>
    <name type="common">red pineapple</name>
    <dbReference type="NCBI Taxonomy" id="296719"/>
    <lineage>
        <taxon>Eukaryota</taxon>
        <taxon>Viridiplantae</taxon>
        <taxon>Streptophyta</taxon>
        <taxon>Embryophyta</taxon>
        <taxon>Tracheophyta</taxon>
        <taxon>Spermatophyta</taxon>
        <taxon>Magnoliopsida</taxon>
        <taxon>Liliopsida</taxon>
        <taxon>Poales</taxon>
        <taxon>Bromeliaceae</taxon>
        <taxon>Bromelioideae</taxon>
        <taxon>Ananas</taxon>
    </lineage>
</organism>
<protein>
    <submittedName>
        <fullName evidence="11">Uncharacterized protein</fullName>
    </submittedName>
</protein>
<evidence type="ECO:0000256" key="3">
    <source>
        <dbReference type="ARBA" id="ARBA00023015"/>
    </source>
</evidence>
<evidence type="ECO:0000259" key="9">
    <source>
        <dbReference type="PROSITE" id="PS50090"/>
    </source>
</evidence>
<feature type="domain" description="HTH myb-type" evidence="10">
    <location>
        <begin position="116"/>
        <end position="161"/>
    </location>
</feature>
<feature type="compositionally biased region" description="Low complexity" evidence="7">
    <location>
        <begin position="76"/>
        <end position="100"/>
    </location>
</feature>
<keyword evidence="8" id="KW-0812">Transmembrane</keyword>
<keyword evidence="6" id="KW-0539">Nucleus</keyword>
<dbReference type="SUPFAM" id="SSF46689">
    <property type="entry name" value="Homeodomain-like"/>
    <property type="match status" value="1"/>
</dbReference>
<dbReference type="PROSITE" id="PS50090">
    <property type="entry name" value="MYB_LIKE"/>
    <property type="match status" value="2"/>
</dbReference>
<feature type="region of interest" description="Disordered" evidence="7">
    <location>
        <begin position="391"/>
        <end position="410"/>
    </location>
</feature>
<keyword evidence="4" id="KW-0238">DNA-binding</keyword>
<dbReference type="SMART" id="SM00717">
    <property type="entry name" value="SANT"/>
    <property type="match status" value="2"/>
</dbReference>
<gene>
    <name evidence="11" type="ORF">CB5_LOCUS28118</name>
</gene>
<evidence type="ECO:0000256" key="4">
    <source>
        <dbReference type="ARBA" id="ARBA00023125"/>
    </source>
</evidence>
<keyword evidence="8" id="KW-0472">Membrane</keyword>
<keyword evidence="2" id="KW-0677">Repeat</keyword>
<dbReference type="GO" id="GO:0005634">
    <property type="term" value="C:nucleus"/>
    <property type="evidence" value="ECO:0007669"/>
    <property type="project" value="UniProtKB-SubCell"/>
</dbReference>
<evidence type="ECO:0000256" key="2">
    <source>
        <dbReference type="ARBA" id="ARBA00022737"/>
    </source>
</evidence>
<evidence type="ECO:0000256" key="6">
    <source>
        <dbReference type="ARBA" id="ARBA00023242"/>
    </source>
</evidence>
<dbReference type="InterPro" id="IPR001005">
    <property type="entry name" value="SANT/Myb"/>
</dbReference>
<dbReference type="InterPro" id="IPR009057">
    <property type="entry name" value="Homeodomain-like_sf"/>
</dbReference>
<name>A0A6V7QPR7_ANACO</name>
<dbReference type="EMBL" id="LR862137">
    <property type="protein sequence ID" value="CAD1844907.1"/>
    <property type="molecule type" value="Genomic_DNA"/>
</dbReference>
<dbReference type="PANTHER" id="PTHR47996">
    <property type="entry name" value="TRANSCRIPTION FACTOR DUO1"/>
    <property type="match status" value="1"/>
</dbReference>
<dbReference type="Pfam" id="PF00249">
    <property type="entry name" value="Myb_DNA-binding"/>
    <property type="match status" value="2"/>
</dbReference>
<accession>A0A6V7QPR7</accession>
<evidence type="ECO:0000256" key="7">
    <source>
        <dbReference type="SAM" id="MobiDB-lite"/>
    </source>
</evidence>